<dbReference type="PROSITE" id="PS00154">
    <property type="entry name" value="ATPASE_E1_E2"/>
    <property type="match status" value="1"/>
</dbReference>
<feature type="transmembrane region" description="Helical" evidence="11">
    <location>
        <begin position="689"/>
        <end position="709"/>
    </location>
</feature>
<dbReference type="AlphaFoldDB" id="A0A371J996"/>
<dbReference type="InterPro" id="IPR001757">
    <property type="entry name" value="P_typ_ATPase"/>
</dbReference>
<dbReference type="CDD" id="cd02089">
    <property type="entry name" value="P-type_ATPase_Ca_prok"/>
    <property type="match status" value="1"/>
</dbReference>
<dbReference type="SUPFAM" id="SSF81665">
    <property type="entry name" value="Calcium ATPase, transmembrane domain M"/>
    <property type="match status" value="1"/>
</dbReference>
<feature type="transmembrane region" description="Helical" evidence="11">
    <location>
        <begin position="756"/>
        <end position="778"/>
    </location>
</feature>
<dbReference type="InterPro" id="IPR023298">
    <property type="entry name" value="ATPase_P-typ_TM_dom_sf"/>
</dbReference>
<keyword evidence="3" id="KW-0597">Phosphoprotein</keyword>
<evidence type="ECO:0000256" key="11">
    <source>
        <dbReference type="SAM" id="Phobius"/>
    </source>
</evidence>
<dbReference type="SUPFAM" id="SSF56784">
    <property type="entry name" value="HAD-like"/>
    <property type="match status" value="1"/>
</dbReference>
<comment type="caution">
    <text evidence="13">The sequence shown here is derived from an EMBL/GenBank/DDBJ whole genome shotgun (WGS) entry which is preliminary data.</text>
</comment>
<dbReference type="PANTHER" id="PTHR42861">
    <property type="entry name" value="CALCIUM-TRANSPORTING ATPASE"/>
    <property type="match status" value="1"/>
</dbReference>
<dbReference type="Gene3D" id="3.40.1110.10">
    <property type="entry name" value="Calcium-transporting ATPase, cytoplasmic domain N"/>
    <property type="match status" value="1"/>
</dbReference>
<evidence type="ECO:0000256" key="8">
    <source>
        <dbReference type="ARBA" id="ARBA00022967"/>
    </source>
</evidence>
<accession>A0A371J996</accession>
<sequence>MFYKKTSEKVIRHLSSDISGLSNQEAEKRLSKNGYNELEEKEKTPTWKLFVESFKDPLVIILLIAALVQVFLGEIVESAIIFAVLILNSILGVVQTKKAEGSLASLKQLSVPNAKVIRANAKITVPSRELVVGDIVMLEAGDYVPADGRIIEAQTLKVVEGMLTGESEPVLKHEDAIEDESALGDQKNMVFSGSMVVYGRATYVVTGCGMGTEVGKIANLLDTAENKETPLQQKLDDFGKKLGIGIVLLSAIIFAVQVIRGGNVVDSFMFAIAIAVAAIPEALSSIVTIVLAVGTNTMAKKQAIIRKLPAVETLGSTSVICTDKTGTLTQNKMTVVDSYMYGAKKASLADNVLGREVALTDNMLETDKLSIEAMSDQELALSLASTLCNDSDITHEGVEIGDPTEVALINYAGKNNLDYKIFREKYNRLNELPFDSDRKLMSTVNKIDSKVVMFTKGAPDVVFNRCKYALDNGEIVPISEEIINEYRNKNEEFSNKALRVLAFATKNIADENFVPSIEDEDELTLIGIMAMIDPPREEVYDAVREAKESGIKTVMITGDHKTTAAAIAKDIGIMVDGDLALTGQELDALSEEELDDKLENISVYARVSPENKIRIVKAWQRKGKVTAMTGDGVNDAPALKQADIGIGMGSGTEVAKDASAMVLLDDNFATIVNAVEVGRTVYTNIKKSITYLFSGNLGGIIAILFAVMADWANPFTTLQLLFINLVTDSLPAIALGLEKPEKGVMNNPPRQPNESILAGGTLQAVLIRGSIIGIVTIVAQYVGMKHSPELGTAMAFATLTLSRIIQTFASRSNTETIFKLGFTSNKYALGAVVICLGMFGITLVPFMREIFAMPASFGLISLVTCFGLAVVASLLMEASKFIKVKAK</sequence>
<dbReference type="InterPro" id="IPR008250">
    <property type="entry name" value="ATPase_P-typ_transduc_dom_A_sf"/>
</dbReference>
<dbReference type="GO" id="GO:0005524">
    <property type="term" value="F:ATP binding"/>
    <property type="evidence" value="ECO:0007669"/>
    <property type="project" value="UniProtKB-KW"/>
</dbReference>
<dbReference type="GO" id="GO:0016887">
    <property type="term" value="F:ATP hydrolysis activity"/>
    <property type="evidence" value="ECO:0007669"/>
    <property type="project" value="InterPro"/>
</dbReference>
<dbReference type="Pfam" id="PF13246">
    <property type="entry name" value="Cation_ATPase"/>
    <property type="match status" value="1"/>
</dbReference>
<proteinExistence type="inferred from homology"/>
<feature type="transmembrane region" description="Helical" evidence="11">
    <location>
        <begin position="58"/>
        <end position="87"/>
    </location>
</feature>
<dbReference type="NCBIfam" id="TIGR01494">
    <property type="entry name" value="ATPase_P-type"/>
    <property type="match status" value="3"/>
</dbReference>
<dbReference type="Pfam" id="PF00122">
    <property type="entry name" value="E1-E2_ATPase"/>
    <property type="match status" value="1"/>
</dbReference>
<dbReference type="GO" id="GO:0012505">
    <property type="term" value="C:endomembrane system"/>
    <property type="evidence" value="ECO:0007669"/>
    <property type="project" value="UniProtKB-SubCell"/>
</dbReference>
<keyword evidence="7" id="KW-0460">Magnesium</keyword>
<organism evidence="13 14">
    <name type="scientific">Romboutsia weinsteinii</name>
    <dbReference type="NCBI Taxonomy" id="2020949"/>
    <lineage>
        <taxon>Bacteria</taxon>
        <taxon>Bacillati</taxon>
        <taxon>Bacillota</taxon>
        <taxon>Clostridia</taxon>
        <taxon>Peptostreptococcales</taxon>
        <taxon>Peptostreptococcaceae</taxon>
        <taxon>Romboutsia</taxon>
    </lineage>
</organism>
<feature type="transmembrane region" description="Helical" evidence="11">
    <location>
        <begin position="268"/>
        <end position="293"/>
    </location>
</feature>
<dbReference type="OrthoDB" id="9760364at2"/>
<dbReference type="FunFam" id="2.70.150.10:FF:000160">
    <property type="entry name" value="Sarcoplasmic/endoplasmic reticulum calcium ATPase 1"/>
    <property type="match status" value="1"/>
</dbReference>
<evidence type="ECO:0000256" key="9">
    <source>
        <dbReference type="ARBA" id="ARBA00022989"/>
    </source>
</evidence>
<evidence type="ECO:0000313" key="13">
    <source>
        <dbReference type="EMBL" id="RDY29342.1"/>
    </source>
</evidence>
<evidence type="ECO:0000256" key="5">
    <source>
        <dbReference type="ARBA" id="ARBA00022741"/>
    </source>
</evidence>
<keyword evidence="4 11" id="KW-0812">Transmembrane</keyword>
<evidence type="ECO:0000259" key="12">
    <source>
        <dbReference type="SMART" id="SM00831"/>
    </source>
</evidence>
<evidence type="ECO:0000313" key="14">
    <source>
        <dbReference type="Proteomes" id="UP000215694"/>
    </source>
</evidence>
<dbReference type="InterPro" id="IPR023214">
    <property type="entry name" value="HAD_sf"/>
</dbReference>
<dbReference type="Gene3D" id="3.40.50.1000">
    <property type="entry name" value="HAD superfamily/HAD-like"/>
    <property type="match status" value="1"/>
</dbReference>
<dbReference type="SUPFAM" id="SSF81653">
    <property type="entry name" value="Calcium ATPase, transduction domain A"/>
    <property type="match status" value="1"/>
</dbReference>
<evidence type="ECO:0000256" key="6">
    <source>
        <dbReference type="ARBA" id="ARBA00022840"/>
    </source>
</evidence>
<dbReference type="InterPro" id="IPR018303">
    <property type="entry name" value="ATPase_P-typ_P_site"/>
</dbReference>
<feature type="domain" description="Cation-transporting P-type ATPase N-terminal" evidence="12">
    <location>
        <begin position="1"/>
        <end position="74"/>
    </location>
</feature>
<dbReference type="PRINTS" id="PR00119">
    <property type="entry name" value="CATATPASE"/>
</dbReference>
<keyword evidence="8" id="KW-1278">Translocase</keyword>
<dbReference type="Pfam" id="PF00690">
    <property type="entry name" value="Cation_ATPase_N"/>
    <property type="match status" value="1"/>
</dbReference>
<keyword evidence="6" id="KW-0067">ATP-binding</keyword>
<gene>
    <name evidence="13" type="ORF">CHL78_001190</name>
</gene>
<evidence type="ECO:0000256" key="10">
    <source>
        <dbReference type="ARBA" id="ARBA00023136"/>
    </source>
</evidence>
<dbReference type="GO" id="GO:0016020">
    <property type="term" value="C:membrane"/>
    <property type="evidence" value="ECO:0007669"/>
    <property type="project" value="InterPro"/>
</dbReference>
<dbReference type="PRINTS" id="PR00120">
    <property type="entry name" value="HATPASE"/>
</dbReference>
<dbReference type="EMBL" id="NOJY02000002">
    <property type="protein sequence ID" value="RDY29342.1"/>
    <property type="molecule type" value="Genomic_DNA"/>
</dbReference>
<dbReference type="InterPro" id="IPR023299">
    <property type="entry name" value="ATPase_P-typ_cyto_dom_N"/>
</dbReference>
<dbReference type="Pfam" id="PF00689">
    <property type="entry name" value="Cation_ATPase_C"/>
    <property type="match status" value="1"/>
</dbReference>
<dbReference type="Gene3D" id="1.20.1110.10">
    <property type="entry name" value="Calcium-transporting ATPase, transmembrane domain"/>
    <property type="match status" value="1"/>
</dbReference>
<feature type="transmembrane region" description="Helical" evidence="11">
    <location>
        <begin position="827"/>
        <end position="847"/>
    </location>
</feature>
<evidence type="ECO:0000256" key="7">
    <source>
        <dbReference type="ARBA" id="ARBA00022842"/>
    </source>
</evidence>
<keyword evidence="9 11" id="KW-1133">Transmembrane helix</keyword>
<feature type="transmembrane region" description="Helical" evidence="11">
    <location>
        <begin position="242"/>
        <end position="262"/>
    </location>
</feature>
<evidence type="ECO:0000256" key="4">
    <source>
        <dbReference type="ARBA" id="ARBA00022692"/>
    </source>
</evidence>
<dbReference type="SFLD" id="SFLDF00027">
    <property type="entry name" value="p-type_atpase"/>
    <property type="match status" value="1"/>
</dbReference>
<comment type="subcellular location">
    <subcellularLocation>
        <location evidence="1">Endomembrane system</location>
        <topology evidence="1">Multi-pass membrane protein</topology>
    </subcellularLocation>
</comment>
<dbReference type="InterPro" id="IPR004014">
    <property type="entry name" value="ATPase_P-typ_cation-transptr_N"/>
</dbReference>
<dbReference type="SUPFAM" id="SSF81660">
    <property type="entry name" value="Metal cation-transporting ATPase, ATP-binding domain N"/>
    <property type="match status" value="1"/>
</dbReference>
<dbReference type="RefSeq" id="WP_094367993.1">
    <property type="nucleotide sequence ID" value="NZ_NOJY02000002.1"/>
</dbReference>
<evidence type="ECO:0000256" key="1">
    <source>
        <dbReference type="ARBA" id="ARBA00004127"/>
    </source>
</evidence>
<dbReference type="Proteomes" id="UP000215694">
    <property type="component" value="Unassembled WGS sequence"/>
</dbReference>
<dbReference type="Pfam" id="PF08282">
    <property type="entry name" value="Hydrolase_3"/>
    <property type="match status" value="1"/>
</dbReference>
<reference evidence="13 14" key="1">
    <citation type="journal article" date="2017" name="Genome Announc.">
        <title>Draft Genome Sequence of Romboutsia weinsteinii sp. nov. Strain CCRI-19649(T) Isolated from Surface Water.</title>
        <authorList>
            <person name="Maheux A.F."/>
            <person name="Boudreau D.K."/>
            <person name="Berube E."/>
            <person name="Boissinot M."/>
            <person name="Cantin P."/>
            <person name="Raymond F."/>
            <person name="Corbeil J."/>
            <person name="Omar R.F."/>
            <person name="Bergeron M.G."/>
        </authorList>
    </citation>
    <scope>NUCLEOTIDE SEQUENCE [LARGE SCALE GENOMIC DNA]</scope>
    <source>
        <strain evidence="13 14">CCRI-19649</strain>
    </source>
</reference>
<dbReference type="Gene3D" id="2.70.150.10">
    <property type="entry name" value="Calcium-transporting ATPase, cytoplasmic transduction domain A"/>
    <property type="match status" value="1"/>
</dbReference>
<name>A0A371J996_9FIRM</name>
<dbReference type="InterPro" id="IPR036412">
    <property type="entry name" value="HAD-like_sf"/>
</dbReference>
<dbReference type="InterPro" id="IPR044492">
    <property type="entry name" value="P_typ_ATPase_HD_dom"/>
</dbReference>
<evidence type="ECO:0000256" key="2">
    <source>
        <dbReference type="ARBA" id="ARBA00005675"/>
    </source>
</evidence>
<dbReference type="FunFam" id="3.40.50.1000:FF:000028">
    <property type="entry name" value="Calcium-transporting P-type ATPase, putative"/>
    <property type="match status" value="1"/>
</dbReference>
<comment type="similarity">
    <text evidence="2">Belongs to the cation transport ATPase (P-type) (TC 3.A.3) family. Type IIA subfamily.</text>
</comment>
<evidence type="ECO:0000256" key="3">
    <source>
        <dbReference type="ARBA" id="ARBA00022553"/>
    </source>
</evidence>
<keyword evidence="14" id="KW-1185">Reference proteome</keyword>
<dbReference type="SFLD" id="SFLDS00003">
    <property type="entry name" value="Haloacid_Dehalogenase"/>
    <property type="match status" value="1"/>
</dbReference>
<feature type="transmembrane region" description="Helical" evidence="11">
    <location>
        <begin position="853"/>
        <end position="875"/>
    </location>
</feature>
<protein>
    <submittedName>
        <fullName evidence="13">Cation-translocating P-type ATPase</fullName>
    </submittedName>
</protein>
<keyword evidence="10 11" id="KW-0472">Membrane</keyword>
<dbReference type="SFLD" id="SFLDG00002">
    <property type="entry name" value="C1.7:_P-type_atpase_like"/>
    <property type="match status" value="1"/>
</dbReference>
<dbReference type="SMART" id="SM00831">
    <property type="entry name" value="Cation_ATPase_N"/>
    <property type="match status" value="1"/>
</dbReference>
<keyword evidence="5" id="KW-0547">Nucleotide-binding</keyword>
<dbReference type="InterPro" id="IPR059000">
    <property type="entry name" value="ATPase_P-type_domA"/>
</dbReference>
<dbReference type="InterPro" id="IPR006068">
    <property type="entry name" value="ATPase_P-typ_cation-transptr_C"/>
</dbReference>
<feature type="transmembrane region" description="Helical" evidence="11">
    <location>
        <begin position="715"/>
        <end position="735"/>
    </location>
</feature>